<dbReference type="GO" id="GO:0019028">
    <property type="term" value="C:viral capsid"/>
    <property type="evidence" value="ECO:0007669"/>
    <property type="project" value="UniProtKB-KW"/>
</dbReference>
<comment type="subcellular location">
    <subcellularLocation>
        <location evidence="1">Virion</location>
    </subcellularLocation>
</comment>
<accession>Q5G7G2</accession>
<organism evidence="4 5">
    <name type="scientific">Mint virus 1</name>
    <dbReference type="NCBI Taxonomy" id="300740"/>
    <lineage>
        <taxon>Viruses</taxon>
        <taxon>Riboviria</taxon>
        <taxon>Orthornavirae</taxon>
        <taxon>Kitrinoviricota</taxon>
        <taxon>Alsuviricetes</taxon>
        <taxon>Martellivirales</taxon>
        <taxon>Closteroviridae</taxon>
        <taxon>Closterovirus</taxon>
        <taxon>Closterovirus menthae</taxon>
    </lineage>
</organism>
<reference evidence="4 5" key="1">
    <citation type="journal article" date="2005" name="J. Virol. Methods">
        <title>The use of reverse transcriptase for efficient first- and second-strand cDNA synthesis from single- and double-stranded RNA templates.</title>
        <authorList>
            <person name="Tzanetakis I.E."/>
            <person name="Keller K.E."/>
            <person name="Martin R.R."/>
        </authorList>
    </citation>
    <scope>NUCLEOTIDE SEQUENCE [LARGE SCALE GENOMIC DNA]</scope>
    <source>
        <strain evidence="4">NCGR MEN 454.004</strain>
    </source>
</reference>
<keyword evidence="3" id="KW-0946">Virion</keyword>
<dbReference type="RefSeq" id="YP_224095.1">
    <property type="nucleotide sequence ID" value="NC_006944.1"/>
</dbReference>
<evidence type="ECO:0000256" key="1">
    <source>
        <dbReference type="ARBA" id="ARBA00004328"/>
    </source>
</evidence>
<dbReference type="OrthoDB" id="22612at10239"/>
<dbReference type="Pfam" id="PF01785">
    <property type="entry name" value="Closter_coat"/>
    <property type="match status" value="1"/>
</dbReference>
<name>Q5G7G2_9CLOS</name>
<dbReference type="GeneID" id="5076478"/>
<keyword evidence="5" id="KW-1185">Reference proteome</keyword>
<proteinExistence type="predicted"/>
<reference evidence="4 5" key="2">
    <citation type="journal article" date="2005" name="Phytopathology">
        <title>Characterization of a Novel Member of the Family Closteroviridae from Mentha spp.</title>
        <authorList>
            <person name="Tzanetakis I.E."/>
            <person name="Postman J.D."/>
            <person name="Martin R.R."/>
        </authorList>
    </citation>
    <scope>NUCLEOTIDE SEQUENCE [LARGE SCALE GENOMIC DNA]</scope>
    <source>
        <strain evidence="4">NCGR MEN 454.004</strain>
    </source>
</reference>
<dbReference type="Proteomes" id="UP000204198">
    <property type="component" value="Segment"/>
</dbReference>
<dbReference type="EMBL" id="AY792620">
    <property type="protein sequence ID" value="AAW32897.1"/>
    <property type="molecule type" value="Genomic_RNA"/>
</dbReference>
<protein>
    <submittedName>
        <fullName evidence="4">CPm</fullName>
    </submittedName>
</protein>
<keyword evidence="2" id="KW-0167">Capsid protein</keyword>
<dbReference type="InterPro" id="IPR002679">
    <property type="entry name" value="Closter_coat"/>
</dbReference>
<evidence type="ECO:0000256" key="2">
    <source>
        <dbReference type="ARBA" id="ARBA00022561"/>
    </source>
</evidence>
<sequence>MALTLSDADYIAQPAALRDASSEIVEKFSEGLDVNSITHSTDSAFSKKEAEEAIPGVLSRLRELTKADSKQDIVHFMMLMCRAQIISTSMKVKYTGSYSYTVGGMGFTIKDADIFPHIIHMLAKYKKPNPLRALFTTFETPFIHFSKIRPDLAETRSACRRGTPTGYGYLSADFLTGSSPSLNDRERAIVNRSSEHAINRANLTGASKELVSLYDIGA</sequence>
<dbReference type="KEGG" id="vg:5076478"/>
<evidence type="ECO:0000256" key="3">
    <source>
        <dbReference type="ARBA" id="ARBA00022844"/>
    </source>
</evidence>
<evidence type="ECO:0000313" key="4">
    <source>
        <dbReference type="EMBL" id="AAW32897.1"/>
    </source>
</evidence>
<evidence type="ECO:0000313" key="5">
    <source>
        <dbReference type="Proteomes" id="UP000204198"/>
    </source>
</evidence>